<dbReference type="SMART" id="SM00387">
    <property type="entry name" value="HATPase_c"/>
    <property type="match status" value="1"/>
</dbReference>
<dbReference type="SUPFAM" id="SSF55785">
    <property type="entry name" value="PYP-like sensor domain (PAS domain)"/>
    <property type="match status" value="2"/>
</dbReference>
<keyword evidence="5" id="KW-0418">Kinase</keyword>
<dbReference type="InterPro" id="IPR001610">
    <property type="entry name" value="PAC"/>
</dbReference>
<organism evidence="9 10">
    <name type="scientific">Halobium palmae</name>
    <dbReference type="NCBI Taxonomy" id="1776492"/>
    <lineage>
        <taxon>Archaea</taxon>
        <taxon>Methanobacteriati</taxon>
        <taxon>Methanobacteriota</taxon>
        <taxon>Stenosarchaea group</taxon>
        <taxon>Halobacteria</taxon>
        <taxon>Halobacteriales</taxon>
        <taxon>Haloferacaceae</taxon>
        <taxon>Halobium</taxon>
    </lineage>
</organism>
<dbReference type="InterPro" id="IPR052162">
    <property type="entry name" value="Sensor_kinase/Photoreceptor"/>
</dbReference>
<evidence type="ECO:0000256" key="2">
    <source>
        <dbReference type="ARBA" id="ARBA00012438"/>
    </source>
</evidence>
<gene>
    <name evidence="9" type="ORF">ACFQE1_00290</name>
</gene>
<dbReference type="PROSITE" id="PS50113">
    <property type="entry name" value="PAC"/>
    <property type="match status" value="1"/>
</dbReference>
<dbReference type="PROSITE" id="PS50112">
    <property type="entry name" value="PAS"/>
    <property type="match status" value="2"/>
</dbReference>
<evidence type="ECO:0000259" key="8">
    <source>
        <dbReference type="PROSITE" id="PS50113"/>
    </source>
</evidence>
<feature type="domain" description="Histidine kinase" evidence="6">
    <location>
        <begin position="260"/>
        <end position="464"/>
    </location>
</feature>
<dbReference type="AlphaFoldDB" id="A0ABD5RTV9"/>
<proteinExistence type="predicted"/>
<accession>A0ABD5RTV9</accession>
<evidence type="ECO:0000256" key="1">
    <source>
        <dbReference type="ARBA" id="ARBA00000085"/>
    </source>
</evidence>
<dbReference type="NCBIfam" id="TIGR00229">
    <property type="entry name" value="sensory_box"/>
    <property type="match status" value="2"/>
</dbReference>
<evidence type="ECO:0000256" key="3">
    <source>
        <dbReference type="ARBA" id="ARBA00022553"/>
    </source>
</evidence>
<dbReference type="Gene3D" id="3.30.450.20">
    <property type="entry name" value="PAS domain"/>
    <property type="match status" value="2"/>
</dbReference>
<dbReference type="Pfam" id="PF02518">
    <property type="entry name" value="HATPase_c"/>
    <property type="match status" value="1"/>
</dbReference>
<comment type="catalytic activity">
    <reaction evidence="1">
        <text>ATP + protein L-histidine = ADP + protein N-phospho-L-histidine.</text>
        <dbReference type="EC" id="2.7.13.3"/>
    </reaction>
</comment>
<keyword evidence="4" id="KW-0808">Transferase</keyword>
<reference evidence="9 10" key="1">
    <citation type="journal article" date="2019" name="Int. J. Syst. Evol. Microbiol.">
        <title>The Global Catalogue of Microorganisms (GCM) 10K type strain sequencing project: providing services to taxonomists for standard genome sequencing and annotation.</title>
        <authorList>
            <consortium name="The Broad Institute Genomics Platform"/>
            <consortium name="The Broad Institute Genome Sequencing Center for Infectious Disease"/>
            <person name="Wu L."/>
            <person name="Ma J."/>
        </authorList>
    </citation>
    <scope>NUCLEOTIDE SEQUENCE [LARGE SCALE GENOMIC DNA]</scope>
    <source>
        <strain evidence="9 10">NBRC 111368</strain>
    </source>
</reference>
<dbReference type="PANTHER" id="PTHR43304">
    <property type="entry name" value="PHYTOCHROME-LIKE PROTEIN CPH1"/>
    <property type="match status" value="1"/>
</dbReference>
<dbReference type="InterPro" id="IPR000700">
    <property type="entry name" value="PAS-assoc_C"/>
</dbReference>
<dbReference type="SMART" id="SM00086">
    <property type="entry name" value="PAC"/>
    <property type="match status" value="2"/>
</dbReference>
<dbReference type="InterPro" id="IPR003594">
    <property type="entry name" value="HATPase_dom"/>
</dbReference>
<dbReference type="InterPro" id="IPR035965">
    <property type="entry name" value="PAS-like_dom_sf"/>
</dbReference>
<dbReference type="InterPro" id="IPR005467">
    <property type="entry name" value="His_kinase_dom"/>
</dbReference>
<dbReference type="Pfam" id="PF08447">
    <property type="entry name" value="PAS_3"/>
    <property type="match status" value="2"/>
</dbReference>
<evidence type="ECO:0000256" key="5">
    <source>
        <dbReference type="ARBA" id="ARBA00022777"/>
    </source>
</evidence>
<sequence length="465" mass="52984">MMTQSGYYGLLLDQAQDKIALLDKHGTFTYVNGAVRRILGYNPDDLIGKNAFEYIHPDDVETARRAFDQTIRSESFSETTVRYRFRTTDDTWVWLESRMSNRTDAVLDGFVISSRDITGRVRAEKEYAETASRLEELAAVSGDVLWMFSADWSEVLFVNSVYENIYGMDVEEIKATPETFLETIHPDDVAAVEDAMHHLTMGKPMNMEYRVDPEENYKRWVWVQGQPITQDSEVVRIAGFARDITHRKRRERQLIVMDNLLRHNLRNDLNIILGKADLIEESVSEAADHTTTIRQTGENMLRSAQKGRKIIELLTSPERRERIDLPDIVTESIAIVRNRYPKATINMNALSDVIVQGRVELKEVVIELLENAIQHSATAEPTVEIQLQHVGEHAELIVEDEAMPIPPFEAAVLKGEHEMTDVYHSSGLGLWLIYWCVELSNGDIAVQSEAYRGNRIAVSLPCIMG</sequence>
<protein>
    <recommendedName>
        <fullName evidence="2">histidine kinase</fullName>
        <ecNumber evidence="2">2.7.13.3</ecNumber>
    </recommendedName>
</protein>
<feature type="domain" description="PAS" evidence="7">
    <location>
        <begin position="130"/>
        <end position="203"/>
    </location>
</feature>
<dbReference type="CDD" id="cd00130">
    <property type="entry name" value="PAS"/>
    <property type="match status" value="2"/>
</dbReference>
<keyword evidence="10" id="KW-1185">Reference proteome</keyword>
<evidence type="ECO:0000256" key="4">
    <source>
        <dbReference type="ARBA" id="ARBA00022679"/>
    </source>
</evidence>
<dbReference type="EMBL" id="JBHSWU010000001">
    <property type="protein sequence ID" value="MFC6722865.1"/>
    <property type="molecule type" value="Genomic_DNA"/>
</dbReference>
<dbReference type="SMART" id="SM00091">
    <property type="entry name" value="PAS"/>
    <property type="match status" value="2"/>
</dbReference>
<dbReference type="InterPro" id="IPR013655">
    <property type="entry name" value="PAS_fold_3"/>
</dbReference>
<keyword evidence="3" id="KW-0597">Phosphoprotein</keyword>
<comment type="caution">
    <text evidence="9">The sequence shown here is derived from an EMBL/GenBank/DDBJ whole genome shotgun (WGS) entry which is preliminary data.</text>
</comment>
<evidence type="ECO:0000313" key="10">
    <source>
        <dbReference type="Proteomes" id="UP001596328"/>
    </source>
</evidence>
<dbReference type="Gene3D" id="3.30.565.10">
    <property type="entry name" value="Histidine kinase-like ATPase, C-terminal domain"/>
    <property type="match status" value="1"/>
</dbReference>
<dbReference type="EC" id="2.7.13.3" evidence="2"/>
<feature type="domain" description="PAS" evidence="7">
    <location>
        <begin position="4"/>
        <end position="74"/>
    </location>
</feature>
<dbReference type="PANTHER" id="PTHR43304:SF1">
    <property type="entry name" value="PAC DOMAIN-CONTAINING PROTEIN"/>
    <property type="match status" value="1"/>
</dbReference>
<evidence type="ECO:0000313" key="9">
    <source>
        <dbReference type="EMBL" id="MFC6722865.1"/>
    </source>
</evidence>
<dbReference type="PROSITE" id="PS50109">
    <property type="entry name" value="HIS_KIN"/>
    <property type="match status" value="1"/>
</dbReference>
<dbReference type="InterPro" id="IPR000014">
    <property type="entry name" value="PAS"/>
</dbReference>
<dbReference type="Proteomes" id="UP001596328">
    <property type="component" value="Unassembled WGS sequence"/>
</dbReference>
<name>A0ABD5RTV9_9EURY</name>
<feature type="domain" description="PAC" evidence="8">
    <location>
        <begin position="205"/>
        <end position="256"/>
    </location>
</feature>
<dbReference type="InterPro" id="IPR036890">
    <property type="entry name" value="HATPase_C_sf"/>
</dbReference>
<dbReference type="SUPFAM" id="SSF55874">
    <property type="entry name" value="ATPase domain of HSP90 chaperone/DNA topoisomerase II/histidine kinase"/>
    <property type="match status" value="1"/>
</dbReference>
<evidence type="ECO:0000259" key="7">
    <source>
        <dbReference type="PROSITE" id="PS50112"/>
    </source>
</evidence>
<evidence type="ECO:0000259" key="6">
    <source>
        <dbReference type="PROSITE" id="PS50109"/>
    </source>
</evidence>
<dbReference type="GO" id="GO:0004673">
    <property type="term" value="F:protein histidine kinase activity"/>
    <property type="evidence" value="ECO:0007669"/>
    <property type="project" value="UniProtKB-EC"/>
</dbReference>